<organism evidence="1 2">
    <name type="scientific">Amanita muscaria (strain Koide BX008)</name>
    <dbReference type="NCBI Taxonomy" id="946122"/>
    <lineage>
        <taxon>Eukaryota</taxon>
        <taxon>Fungi</taxon>
        <taxon>Dikarya</taxon>
        <taxon>Basidiomycota</taxon>
        <taxon>Agaricomycotina</taxon>
        <taxon>Agaricomycetes</taxon>
        <taxon>Agaricomycetidae</taxon>
        <taxon>Agaricales</taxon>
        <taxon>Pluteineae</taxon>
        <taxon>Amanitaceae</taxon>
        <taxon>Amanita</taxon>
    </lineage>
</organism>
<dbReference type="Proteomes" id="UP000054549">
    <property type="component" value="Unassembled WGS sequence"/>
</dbReference>
<reference evidence="1 2" key="1">
    <citation type="submission" date="2014-04" db="EMBL/GenBank/DDBJ databases">
        <title>Evolutionary Origins and Diversification of the Mycorrhizal Mutualists.</title>
        <authorList>
            <consortium name="DOE Joint Genome Institute"/>
            <consortium name="Mycorrhizal Genomics Consortium"/>
            <person name="Kohler A."/>
            <person name="Kuo A."/>
            <person name="Nagy L.G."/>
            <person name="Floudas D."/>
            <person name="Copeland A."/>
            <person name="Barry K.W."/>
            <person name="Cichocki N."/>
            <person name="Veneault-Fourrey C."/>
            <person name="LaButti K."/>
            <person name="Lindquist E.A."/>
            <person name="Lipzen A."/>
            <person name="Lundell T."/>
            <person name="Morin E."/>
            <person name="Murat C."/>
            <person name="Riley R."/>
            <person name="Ohm R."/>
            <person name="Sun H."/>
            <person name="Tunlid A."/>
            <person name="Henrissat B."/>
            <person name="Grigoriev I.V."/>
            <person name="Hibbett D.S."/>
            <person name="Martin F."/>
        </authorList>
    </citation>
    <scope>NUCLEOTIDE SEQUENCE [LARGE SCALE GENOMIC DNA]</scope>
    <source>
        <strain evidence="1 2">Koide BX008</strain>
    </source>
</reference>
<protein>
    <submittedName>
        <fullName evidence="1">Uncharacterized protein</fullName>
    </submittedName>
</protein>
<evidence type="ECO:0000313" key="2">
    <source>
        <dbReference type="Proteomes" id="UP000054549"/>
    </source>
</evidence>
<dbReference type="AlphaFoldDB" id="A0A0C2W0D9"/>
<accession>A0A0C2W0D9</accession>
<sequence length="104" mass="11380">MVEMPPAWFTAVEQHAKSTSISGAALSTQIDLVLLVLSRSLAACQTSQAAKARHTSMPKLVVMKFVIQISLPKSKTLILAVLLYHRHRWGGTCKTYLLIFPSSG</sequence>
<evidence type="ECO:0000313" key="1">
    <source>
        <dbReference type="EMBL" id="KIL54547.1"/>
    </source>
</evidence>
<proteinExistence type="predicted"/>
<keyword evidence="2" id="KW-1185">Reference proteome</keyword>
<dbReference type="EMBL" id="KN818705">
    <property type="protein sequence ID" value="KIL54547.1"/>
    <property type="molecule type" value="Genomic_DNA"/>
</dbReference>
<dbReference type="HOGENOM" id="CLU_2249419_0_0_1"/>
<gene>
    <name evidence="1" type="ORF">M378DRAFT_759198</name>
</gene>
<name>A0A0C2W0D9_AMAMK</name>
<dbReference type="InParanoid" id="A0A0C2W0D9"/>